<name>A0AAW5SLH3_MYCNV</name>
<reference evidence="3" key="3">
    <citation type="journal article" date="2022" name="BMC Genomics">
        <title>Comparative genome analysis of mycobacteria focusing on tRNA and non-coding RNA.</title>
        <authorList>
            <person name="Behra P.R.K."/>
            <person name="Pettersson B.M.F."/>
            <person name="Ramesh M."/>
            <person name="Das S."/>
            <person name="Dasgupta S."/>
            <person name="Kirsebom L.A."/>
        </authorList>
    </citation>
    <scope>NUCLEOTIDE SEQUENCE</scope>
    <source>
        <strain evidence="3">DSM 44203</strain>
    </source>
</reference>
<dbReference type="Proteomes" id="UP001207528">
    <property type="component" value="Unassembled WGS sequence"/>
</dbReference>
<dbReference type="EMBL" id="BCTA01000080">
    <property type="protein sequence ID" value="GAT11978.1"/>
    <property type="molecule type" value="Genomic_DNA"/>
</dbReference>
<dbReference type="AlphaFoldDB" id="A0AAW5SLH3"/>
<reference evidence="3" key="2">
    <citation type="submission" date="2020-07" db="EMBL/GenBank/DDBJ databases">
        <authorList>
            <person name="Pettersson B.M.F."/>
            <person name="Behra P.R.K."/>
            <person name="Ramesh M."/>
            <person name="Das S."/>
            <person name="Dasgupta S."/>
            <person name="Kirsebom L.A."/>
        </authorList>
    </citation>
    <scope>NUCLEOTIDE SEQUENCE</scope>
    <source>
        <strain evidence="3">DSM 44203</strain>
    </source>
</reference>
<evidence type="ECO:0000256" key="1">
    <source>
        <dbReference type="SAM" id="MobiDB-lite"/>
    </source>
</evidence>
<feature type="compositionally biased region" description="Low complexity" evidence="1">
    <location>
        <begin position="174"/>
        <end position="184"/>
    </location>
</feature>
<sequence length="184" mass="17345">MPAVTSSGQSADNIEIEPLPLIADGANTAAEAATVAAAGAGGAVGAAAATAAGVKPDAVSAAITATMSPWAAELAACEALATAVASETASADSTCSATLEAADGEAAATINGAVPGPEAQTPDTGSVQLASYSSGGLPEGPWGVGGDHDWELDEWGTPQPVWPDPSDGGGAGPGPNVSGGIAPI</sequence>
<keyword evidence="4" id="KW-1185">Reference proteome</keyword>
<feature type="region of interest" description="Disordered" evidence="1">
    <location>
        <begin position="152"/>
        <end position="184"/>
    </location>
</feature>
<organism evidence="3 5">
    <name type="scientific">Mycolicibacterium novocastrense</name>
    <name type="common">Mycobacterium novocastrense</name>
    <dbReference type="NCBI Taxonomy" id="59813"/>
    <lineage>
        <taxon>Bacteria</taxon>
        <taxon>Bacillati</taxon>
        <taxon>Actinomycetota</taxon>
        <taxon>Actinomycetes</taxon>
        <taxon>Mycobacteriales</taxon>
        <taxon>Mycobacteriaceae</taxon>
        <taxon>Mycolicibacterium</taxon>
    </lineage>
</organism>
<evidence type="ECO:0000313" key="2">
    <source>
        <dbReference type="EMBL" id="GAT11978.1"/>
    </source>
</evidence>
<evidence type="ECO:0000313" key="4">
    <source>
        <dbReference type="Proteomes" id="UP000069773"/>
    </source>
</evidence>
<gene>
    <name evidence="3" type="ORF">H7I77_13530</name>
    <name evidence="2" type="ORF">RMCN_5111</name>
</gene>
<protein>
    <submittedName>
        <fullName evidence="3">Uncharacterized protein</fullName>
    </submittedName>
</protein>
<accession>A0AAW5SLH3</accession>
<dbReference type="EMBL" id="JACKTI010000037">
    <property type="protein sequence ID" value="MCV7024357.1"/>
    <property type="molecule type" value="Genomic_DNA"/>
</dbReference>
<evidence type="ECO:0000313" key="3">
    <source>
        <dbReference type="EMBL" id="MCV7024357.1"/>
    </source>
</evidence>
<reference evidence="2 4" key="1">
    <citation type="journal article" date="2016" name="Genome Announc.">
        <title>Draft Genome Sequences of Five Rapidly Growing Mycobacterium Species, M. thermoresistibile, M. fortuitum subsp. acetamidolyticum, M. canariasense, M. brisbanense, and M. novocastrense.</title>
        <authorList>
            <person name="Katahira K."/>
            <person name="Ogura Y."/>
            <person name="Gotoh Y."/>
            <person name="Hayashi T."/>
        </authorList>
    </citation>
    <scope>NUCLEOTIDE SEQUENCE [LARGE SCALE GENOMIC DNA]</scope>
    <source>
        <strain evidence="2 4">JCM18114</strain>
    </source>
</reference>
<evidence type="ECO:0000313" key="5">
    <source>
        <dbReference type="Proteomes" id="UP001207528"/>
    </source>
</evidence>
<comment type="caution">
    <text evidence="3">The sequence shown here is derived from an EMBL/GenBank/DDBJ whole genome shotgun (WGS) entry which is preliminary data.</text>
</comment>
<dbReference type="RefSeq" id="WP_067395254.1">
    <property type="nucleotide sequence ID" value="NZ_BCTA01000080.1"/>
</dbReference>
<dbReference type="Proteomes" id="UP000069773">
    <property type="component" value="Unassembled WGS sequence"/>
</dbReference>
<proteinExistence type="predicted"/>